<dbReference type="Proteomes" id="UP000501058">
    <property type="component" value="Chromosome"/>
</dbReference>
<dbReference type="PROSITE" id="PS01148">
    <property type="entry name" value="UPF0033"/>
    <property type="match status" value="1"/>
</dbReference>
<dbReference type="EMBL" id="CP049865">
    <property type="protein sequence ID" value="QIK73842.1"/>
    <property type="molecule type" value="Genomic_DNA"/>
</dbReference>
<dbReference type="CDD" id="cd00291">
    <property type="entry name" value="SirA_YedF_YeeD"/>
    <property type="match status" value="1"/>
</dbReference>
<keyword evidence="4" id="KW-1185">Reference proteome</keyword>
<comment type="similarity">
    <text evidence="1">Belongs to the sulfur carrier protein TusA family.</text>
</comment>
<evidence type="ECO:0000313" key="4">
    <source>
        <dbReference type="Proteomes" id="UP000501058"/>
    </source>
</evidence>
<reference evidence="3 4" key="1">
    <citation type="submission" date="2020-03" db="EMBL/GenBank/DDBJ databases">
        <title>Propioniciclava sp. nov., isolated from Hydrophilus acuminatus.</title>
        <authorList>
            <person name="Hyun D.-W."/>
            <person name="Bae J.-W."/>
        </authorList>
    </citation>
    <scope>NUCLEOTIDE SEQUENCE [LARGE SCALE GENOMIC DNA]</scope>
    <source>
        <strain evidence="3 4">HDW11</strain>
    </source>
</reference>
<dbReference type="SUPFAM" id="SSF64307">
    <property type="entry name" value="SirA-like"/>
    <property type="match status" value="1"/>
</dbReference>
<proteinExistence type="inferred from homology"/>
<dbReference type="PANTHER" id="PTHR33279">
    <property type="entry name" value="SULFUR CARRIER PROTEIN YEDF-RELATED"/>
    <property type="match status" value="1"/>
</dbReference>
<gene>
    <name evidence="3" type="ORF">G7070_06015</name>
</gene>
<dbReference type="InterPro" id="IPR036868">
    <property type="entry name" value="TusA-like_sf"/>
</dbReference>
<keyword evidence="3" id="KW-0808">Transferase</keyword>
<sequence>MATPTRYRLDVLGHPCPFPLVEAAVALEQLEAGDELAIAFDCPEATRSLPAWAHTQGHEVTALDHRDGSWTITLRKA</sequence>
<evidence type="ECO:0000259" key="2">
    <source>
        <dbReference type="PROSITE" id="PS01148"/>
    </source>
</evidence>
<dbReference type="InterPro" id="IPR001455">
    <property type="entry name" value="TusA-like"/>
</dbReference>
<dbReference type="PANTHER" id="PTHR33279:SF6">
    <property type="entry name" value="SULFUR CARRIER PROTEIN YEDF-RELATED"/>
    <property type="match status" value="1"/>
</dbReference>
<accession>A0A6G7YAJ2</accession>
<dbReference type="AlphaFoldDB" id="A0A6G7YAJ2"/>
<protein>
    <submittedName>
        <fullName evidence="3">Sulfurtransferase TusA family protein</fullName>
    </submittedName>
</protein>
<dbReference type="KEGG" id="prv:G7070_06015"/>
<dbReference type="Gene3D" id="3.30.110.40">
    <property type="entry name" value="TusA-like domain"/>
    <property type="match status" value="1"/>
</dbReference>
<organism evidence="3 4">
    <name type="scientific">Propioniciclava coleopterorum</name>
    <dbReference type="NCBI Taxonomy" id="2714937"/>
    <lineage>
        <taxon>Bacteria</taxon>
        <taxon>Bacillati</taxon>
        <taxon>Actinomycetota</taxon>
        <taxon>Actinomycetes</taxon>
        <taxon>Propionibacteriales</taxon>
        <taxon>Propionibacteriaceae</taxon>
        <taxon>Propioniciclava</taxon>
    </lineage>
</organism>
<feature type="domain" description="UPF0033" evidence="2">
    <location>
        <begin position="9"/>
        <end position="33"/>
    </location>
</feature>
<name>A0A6G7YAJ2_9ACTN</name>
<dbReference type="Pfam" id="PF01206">
    <property type="entry name" value="TusA"/>
    <property type="match status" value="1"/>
</dbReference>
<evidence type="ECO:0000313" key="3">
    <source>
        <dbReference type="EMBL" id="QIK73842.1"/>
    </source>
</evidence>
<evidence type="ECO:0000256" key="1">
    <source>
        <dbReference type="ARBA" id="ARBA00008984"/>
    </source>
</evidence>
<dbReference type="GO" id="GO:0016740">
    <property type="term" value="F:transferase activity"/>
    <property type="evidence" value="ECO:0007669"/>
    <property type="project" value="UniProtKB-KW"/>
</dbReference>